<gene>
    <name evidence="7" type="ORF">SYN_01477</name>
</gene>
<dbReference type="RefSeq" id="WP_011416891.1">
    <property type="nucleotide sequence ID" value="NC_007759.1"/>
</dbReference>
<dbReference type="InParanoid" id="Q2LRZ7"/>
<dbReference type="Proteomes" id="UP000001933">
    <property type="component" value="Chromosome"/>
</dbReference>
<dbReference type="KEGG" id="sat:SYN_01477"/>
<dbReference type="GO" id="GO:0009252">
    <property type="term" value="P:peptidoglycan biosynthetic process"/>
    <property type="evidence" value="ECO:0007669"/>
    <property type="project" value="UniProtKB-KW"/>
</dbReference>
<dbReference type="InterPro" id="IPR050644">
    <property type="entry name" value="PG_Glycine_Bridge_Synth"/>
</dbReference>
<proteinExistence type="inferred from homology"/>
<keyword evidence="2" id="KW-0808">Transferase</keyword>
<evidence type="ECO:0000313" key="8">
    <source>
        <dbReference type="Proteomes" id="UP000001933"/>
    </source>
</evidence>
<keyword evidence="4" id="KW-0573">Peptidoglycan synthesis</keyword>
<evidence type="ECO:0000256" key="6">
    <source>
        <dbReference type="ARBA" id="ARBA00023316"/>
    </source>
</evidence>
<dbReference type="eggNOG" id="COG2348">
    <property type="taxonomic scope" value="Bacteria"/>
</dbReference>
<dbReference type="PANTHER" id="PTHR36174:SF1">
    <property type="entry name" value="LIPID II:GLYCINE GLYCYLTRANSFERASE"/>
    <property type="match status" value="1"/>
</dbReference>
<comment type="similarity">
    <text evidence="1">Belongs to the FemABX family.</text>
</comment>
<keyword evidence="3" id="KW-0133">Cell shape</keyword>
<organism evidence="7 8">
    <name type="scientific">Syntrophus aciditrophicus (strain SB)</name>
    <dbReference type="NCBI Taxonomy" id="56780"/>
    <lineage>
        <taxon>Bacteria</taxon>
        <taxon>Pseudomonadati</taxon>
        <taxon>Thermodesulfobacteriota</taxon>
        <taxon>Syntrophia</taxon>
        <taxon>Syntrophales</taxon>
        <taxon>Syntrophaceae</taxon>
        <taxon>Syntrophus</taxon>
    </lineage>
</organism>
<dbReference type="SUPFAM" id="SSF55729">
    <property type="entry name" value="Acyl-CoA N-acyltransferases (Nat)"/>
    <property type="match status" value="2"/>
</dbReference>
<reference evidence="7 8" key="1">
    <citation type="journal article" date="2007" name="Proc. Natl. Acad. Sci. U.S.A.">
        <title>The genome of Syntrophus aciditrophicus: life at the thermodynamic limit of microbial growth.</title>
        <authorList>
            <person name="McInerney M.J."/>
            <person name="Rohlin L."/>
            <person name="Mouttaki H."/>
            <person name="Kim U."/>
            <person name="Krupp R.S."/>
            <person name="Rios-Hernandez L."/>
            <person name="Sieber J."/>
            <person name="Struchtemeyer C.G."/>
            <person name="Bhattacharyya A."/>
            <person name="Campbell J.W."/>
            <person name="Gunsalus R.P."/>
        </authorList>
    </citation>
    <scope>NUCLEOTIDE SEQUENCE [LARGE SCALE GENOMIC DNA]</scope>
    <source>
        <strain evidence="7 8">SB</strain>
    </source>
</reference>
<dbReference type="GO" id="GO:0071555">
    <property type="term" value="P:cell wall organization"/>
    <property type="evidence" value="ECO:0007669"/>
    <property type="project" value="UniProtKB-KW"/>
</dbReference>
<dbReference type="GO" id="GO:0008360">
    <property type="term" value="P:regulation of cell shape"/>
    <property type="evidence" value="ECO:0007669"/>
    <property type="project" value="UniProtKB-KW"/>
</dbReference>
<accession>Q2LRZ7</accession>
<dbReference type="InterPro" id="IPR003447">
    <property type="entry name" value="FEMABX"/>
</dbReference>
<keyword evidence="6" id="KW-0961">Cell wall biogenesis/degradation</keyword>
<protein>
    <submittedName>
        <fullName evidence="7">Pentaglycine interpeptide bridge formation protein</fullName>
    </submittedName>
</protein>
<evidence type="ECO:0000256" key="2">
    <source>
        <dbReference type="ARBA" id="ARBA00022679"/>
    </source>
</evidence>
<dbReference type="EMBL" id="CP000252">
    <property type="protein sequence ID" value="ABC76858.1"/>
    <property type="molecule type" value="Genomic_DNA"/>
</dbReference>
<evidence type="ECO:0000256" key="1">
    <source>
        <dbReference type="ARBA" id="ARBA00009943"/>
    </source>
</evidence>
<name>Q2LRZ7_SYNAS</name>
<dbReference type="PANTHER" id="PTHR36174">
    <property type="entry name" value="LIPID II:GLYCINE GLYCYLTRANSFERASE"/>
    <property type="match status" value="1"/>
</dbReference>
<evidence type="ECO:0000256" key="4">
    <source>
        <dbReference type="ARBA" id="ARBA00022984"/>
    </source>
</evidence>
<evidence type="ECO:0000256" key="5">
    <source>
        <dbReference type="ARBA" id="ARBA00023315"/>
    </source>
</evidence>
<dbReference type="PROSITE" id="PS51191">
    <property type="entry name" value="FEMABX"/>
    <property type="match status" value="1"/>
</dbReference>
<dbReference type="Pfam" id="PF02388">
    <property type="entry name" value="FemAB"/>
    <property type="match status" value="2"/>
</dbReference>
<dbReference type="Gene3D" id="3.40.630.30">
    <property type="match status" value="2"/>
</dbReference>
<dbReference type="HOGENOM" id="CLU_048411_0_0_7"/>
<keyword evidence="8" id="KW-1185">Reference proteome</keyword>
<sequence length="362" mass="40890">MIQVNVDIKPKKIHALFPTDIFFQTTYWGRVKSHLGWKPVAFDFNSSTGLQGDVMVLIKTLKHDFAAAYVPQGPELGPDPEKYGLFLESLSQELTKYMDSTVAFIRYDLPWVSPYAIDATDGRTWPGHPAPELRELRMNIGTRTWPLRKAPIDLTVADALVIDLVRAEEAIFKDIKPKTRYNIRLAQSKGISVFNASVEMLPLFYKLYLQTAKRNGFLPGSYRHFSALFSPVDHNPGSSEVLFLLAARGQDVLAGAIIAISGRQAIYLYGASSNEQRNQMGSYALHWEAIKLARQKGCLTYDMGSVSPVSDPGHPFYGMYRFKTGFGGKIVHRNGTWDYPVNRRGYRAFRNYETSFNMTIPK</sequence>
<evidence type="ECO:0000313" key="7">
    <source>
        <dbReference type="EMBL" id="ABC76858.1"/>
    </source>
</evidence>
<dbReference type="InterPro" id="IPR016181">
    <property type="entry name" value="Acyl_CoA_acyltransferase"/>
</dbReference>
<dbReference type="GO" id="GO:0016755">
    <property type="term" value="F:aminoacyltransferase activity"/>
    <property type="evidence" value="ECO:0007669"/>
    <property type="project" value="InterPro"/>
</dbReference>
<dbReference type="AlphaFoldDB" id="Q2LRZ7"/>
<evidence type="ECO:0000256" key="3">
    <source>
        <dbReference type="ARBA" id="ARBA00022960"/>
    </source>
</evidence>
<keyword evidence="5" id="KW-0012">Acyltransferase</keyword>